<feature type="domain" description="MADF" evidence="2">
    <location>
        <begin position="69"/>
        <end position="165"/>
    </location>
</feature>
<dbReference type="PROSITE" id="PS51029">
    <property type="entry name" value="MADF"/>
    <property type="match status" value="1"/>
</dbReference>
<reference evidence="4" key="1">
    <citation type="submission" date="2010-08" db="EMBL/GenBank/DDBJ databases">
        <authorList>
            <consortium name="Caenorhabditis japonica Sequencing Consortium"/>
            <person name="Wilson R.K."/>
        </authorList>
    </citation>
    <scope>NUCLEOTIDE SEQUENCE [LARGE SCALE GENOMIC DNA]</scope>
    <source>
        <strain evidence="4">DF5081</strain>
    </source>
</reference>
<dbReference type="Proteomes" id="UP000005237">
    <property type="component" value="Unassembled WGS sequence"/>
</dbReference>
<name>A0A8R1IM23_CAEJA</name>
<accession>A0A8R1IM23</accession>
<dbReference type="SMART" id="SM00595">
    <property type="entry name" value="MADF"/>
    <property type="match status" value="1"/>
</dbReference>
<evidence type="ECO:0000259" key="2">
    <source>
        <dbReference type="PROSITE" id="PS51029"/>
    </source>
</evidence>
<dbReference type="InterPro" id="IPR006578">
    <property type="entry name" value="MADF-dom"/>
</dbReference>
<evidence type="ECO:0000313" key="4">
    <source>
        <dbReference type="Proteomes" id="UP000005237"/>
    </source>
</evidence>
<organism evidence="3 4">
    <name type="scientific">Caenorhabditis japonica</name>
    <dbReference type="NCBI Taxonomy" id="281687"/>
    <lineage>
        <taxon>Eukaryota</taxon>
        <taxon>Metazoa</taxon>
        <taxon>Ecdysozoa</taxon>
        <taxon>Nematoda</taxon>
        <taxon>Chromadorea</taxon>
        <taxon>Rhabditida</taxon>
        <taxon>Rhabditina</taxon>
        <taxon>Rhabditomorpha</taxon>
        <taxon>Rhabditoidea</taxon>
        <taxon>Rhabditidae</taxon>
        <taxon>Peloderinae</taxon>
        <taxon>Caenorhabditis</taxon>
    </lineage>
</organism>
<reference evidence="3" key="2">
    <citation type="submission" date="2022-06" db="UniProtKB">
        <authorList>
            <consortium name="EnsemblMetazoa"/>
        </authorList>
    </citation>
    <scope>IDENTIFICATION</scope>
    <source>
        <strain evidence="3">DF5081</strain>
    </source>
</reference>
<feature type="compositionally biased region" description="Polar residues" evidence="1">
    <location>
        <begin position="26"/>
        <end position="39"/>
    </location>
</feature>
<evidence type="ECO:0000313" key="3">
    <source>
        <dbReference type="EnsemblMetazoa" id="CJA35717b.1"/>
    </source>
</evidence>
<protein>
    <submittedName>
        <fullName evidence="3">MADF domain-containing protein</fullName>
    </submittedName>
</protein>
<feature type="region of interest" description="Disordered" evidence="1">
    <location>
        <begin position="1"/>
        <end position="40"/>
    </location>
</feature>
<dbReference type="Pfam" id="PF10545">
    <property type="entry name" value="MADF_DNA_bdg"/>
    <property type="match status" value="1"/>
</dbReference>
<dbReference type="EnsemblMetazoa" id="CJA35717b.1">
    <property type="protein sequence ID" value="CJA35717b.1"/>
    <property type="gene ID" value="WBGene00211564"/>
</dbReference>
<keyword evidence="4" id="KW-1185">Reference proteome</keyword>
<proteinExistence type="predicted"/>
<dbReference type="AlphaFoldDB" id="A0A8R1IM23"/>
<evidence type="ECO:0000256" key="1">
    <source>
        <dbReference type="SAM" id="MobiDB-lite"/>
    </source>
</evidence>
<sequence>MNRALPEYSENHEESKTRKRTFAEGSRSTLGGSQQSYSPHSRLFTVDSSPLRRHTLPAKKDLKFDNLKVFIENIQQYPLIWDASEANYHRKEVHIKVYQIIEKNCRTFLKTENYNGRVAKKLWQVLLAKFNSYMGKLKRSEASGKPPKCHFLYADAMQFVKHSMEKRKVENVVIVGTKSSDFMENRHRRLSSANTSSFGMVFRSIYYIKYYQFNFLACCNKVARENSANTPGPLSNEKTTCGHTQLGFMNCVQFGKLM</sequence>